<reference evidence="1" key="1">
    <citation type="submission" date="2022-11" db="EMBL/GenBank/DDBJ databases">
        <title>High-quality draft genome sequence of Galbibacter sp. strain CMA-7.</title>
        <authorList>
            <person name="Wei L."/>
            <person name="Dong C."/>
            <person name="Shao Z."/>
        </authorList>
    </citation>
    <scope>NUCLEOTIDE SEQUENCE</scope>
    <source>
        <strain evidence="1">CMA-7</strain>
    </source>
</reference>
<proteinExistence type="predicted"/>
<accession>A0ABT6FPC6</accession>
<keyword evidence="2" id="KW-1185">Reference proteome</keyword>
<gene>
    <name evidence="1" type="ORF">OSR52_04505</name>
</gene>
<comment type="caution">
    <text evidence="1">The sequence shown here is derived from an EMBL/GenBank/DDBJ whole genome shotgun (WGS) entry which is preliminary data.</text>
</comment>
<organism evidence="1 2">
    <name type="scientific">Galbibacter pacificus</name>
    <dbReference type="NCBI Taxonomy" id="2996052"/>
    <lineage>
        <taxon>Bacteria</taxon>
        <taxon>Pseudomonadati</taxon>
        <taxon>Bacteroidota</taxon>
        <taxon>Flavobacteriia</taxon>
        <taxon>Flavobacteriales</taxon>
        <taxon>Flavobacteriaceae</taxon>
        <taxon>Galbibacter</taxon>
    </lineage>
</organism>
<name>A0ABT6FPC6_9FLAO</name>
<evidence type="ECO:0000313" key="2">
    <source>
        <dbReference type="Proteomes" id="UP001153642"/>
    </source>
</evidence>
<protein>
    <submittedName>
        <fullName evidence="1">Uncharacterized protein</fullName>
    </submittedName>
</protein>
<dbReference type="Proteomes" id="UP001153642">
    <property type="component" value="Unassembled WGS sequence"/>
</dbReference>
<evidence type="ECO:0000313" key="1">
    <source>
        <dbReference type="EMBL" id="MDG3585119.1"/>
    </source>
</evidence>
<dbReference type="EMBL" id="JAPMUA010000001">
    <property type="protein sequence ID" value="MDG3585119.1"/>
    <property type="molecule type" value="Genomic_DNA"/>
</dbReference>
<sequence>MTPIEVNNTLPTLTKSKLMSQQQAEAAIKTGNCKYLVKGRSYMAPIGLTTKNDLKNGAKGIDEWLEIDGGNPYVLTSYKWITVDDDGTTQLQLEFDTLLCE</sequence>